<proteinExistence type="inferred from homology"/>
<evidence type="ECO:0000256" key="2">
    <source>
        <dbReference type="ARBA" id="ARBA00023002"/>
    </source>
</evidence>
<dbReference type="EC" id="1.1.1.100" evidence="5"/>
<dbReference type="SMART" id="SM00822">
    <property type="entry name" value="PKS_KR"/>
    <property type="match status" value="1"/>
</dbReference>
<comment type="caution">
    <text evidence="5">The sequence shown here is derived from an EMBL/GenBank/DDBJ whole genome shotgun (WGS) entry which is preliminary data.</text>
</comment>
<dbReference type="PRINTS" id="PR00080">
    <property type="entry name" value="SDRFAMILY"/>
</dbReference>
<evidence type="ECO:0000259" key="4">
    <source>
        <dbReference type="SMART" id="SM00822"/>
    </source>
</evidence>
<dbReference type="FunFam" id="3.40.50.720:FF:000173">
    <property type="entry name" value="3-oxoacyl-[acyl-carrier protein] reductase"/>
    <property type="match status" value="1"/>
</dbReference>
<evidence type="ECO:0000256" key="3">
    <source>
        <dbReference type="RuleBase" id="RU000363"/>
    </source>
</evidence>
<name>A0A9D1FTX5_9BACT</name>
<dbReference type="SUPFAM" id="SSF51735">
    <property type="entry name" value="NAD(P)-binding Rossmann-fold domains"/>
    <property type="match status" value="1"/>
</dbReference>
<dbReference type="InterPro" id="IPR057326">
    <property type="entry name" value="KR_dom"/>
</dbReference>
<comment type="similarity">
    <text evidence="1 3">Belongs to the short-chain dehydrogenases/reductases (SDR) family.</text>
</comment>
<evidence type="ECO:0000313" key="5">
    <source>
        <dbReference type="EMBL" id="HIS82034.1"/>
    </source>
</evidence>
<gene>
    <name evidence="5" type="primary">fabG</name>
    <name evidence="5" type="ORF">IAD41_00275</name>
</gene>
<reference evidence="5" key="2">
    <citation type="journal article" date="2021" name="PeerJ">
        <title>Extensive microbial diversity within the chicken gut microbiome revealed by metagenomics and culture.</title>
        <authorList>
            <person name="Gilroy R."/>
            <person name="Ravi A."/>
            <person name="Getino M."/>
            <person name="Pursley I."/>
            <person name="Horton D.L."/>
            <person name="Alikhan N.F."/>
            <person name="Baker D."/>
            <person name="Gharbi K."/>
            <person name="Hall N."/>
            <person name="Watson M."/>
            <person name="Adriaenssens E.M."/>
            <person name="Foster-Nyarko E."/>
            <person name="Jarju S."/>
            <person name="Secka A."/>
            <person name="Antonio M."/>
            <person name="Oren A."/>
            <person name="Chaudhuri R.R."/>
            <person name="La Ragione R."/>
            <person name="Hildebrand F."/>
            <person name="Pallen M.J."/>
        </authorList>
    </citation>
    <scope>NUCLEOTIDE SEQUENCE</scope>
    <source>
        <strain evidence="5">CHK152-2994</strain>
    </source>
</reference>
<protein>
    <submittedName>
        <fullName evidence="5">3-oxoacyl-ACP reductase FabG</fullName>
        <ecNumber evidence="5">1.1.1.100</ecNumber>
    </submittedName>
</protein>
<dbReference type="Gene3D" id="3.40.50.720">
    <property type="entry name" value="NAD(P)-binding Rossmann-like Domain"/>
    <property type="match status" value="1"/>
</dbReference>
<evidence type="ECO:0000256" key="1">
    <source>
        <dbReference type="ARBA" id="ARBA00006484"/>
    </source>
</evidence>
<organism evidence="5 6">
    <name type="scientific">Candidatus Scatenecus faecavium</name>
    <dbReference type="NCBI Taxonomy" id="2840915"/>
    <lineage>
        <taxon>Bacteria</taxon>
        <taxon>Candidatus Scatenecus</taxon>
    </lineage>
</organism>
<dbReference type="InterPro" id="IPR002347">
    <property type="entry name" value="SDR_fam"/>
</dbReference>
<dbReference type="AlphaFoldDB" id="A0A9D1FTX5"/>
<dbReference type="PANTHER" id="PTHR42879:SF2">
    <property type="entry name" value="3-OXOACYL-[ACYL-CARRIER-PROTEIN] REDUCTASE FABG"/>
    <property type="match status" value="1"/>
</dbReference>
<evidence type="ECO:0000313" key="6">
    <source>
        <dbReference type="Proteomes" id="UP000824139"/>
    </source>
</evidence>
<dbReference type="PRINTS" id="PR00081">
    <property type="entry name" value="GDHRDH"/>
</dbReference>
<dbReference type="GO" id="GO:0004316">
    <property type="term" value="F:3-oxoacyl-[acyl-carrier-protein] reductase (NADPH) activity"/>
    <property type="evidence" value="ECO:0007669"/>
    <property type="project" value="UniProtKB-EC"/>
</dbReference>
<dbReference type="InterPro" id="IPR036291">
    <property type="entry name" value="NAD(P)-bd_dom_sf"/>
</dbReference>
<keyword evidence="2 5" id="KW-0560">Oxidoreductase</keyword>
<reference evidence="5" key="1">
    <citation type="submission" date="2020-10" db="EMBL/GenBank/DDBJ databases">
        <authorList>
            <person name="Gilroy R."/>
        </authorList>
    </citation>
    <scope>NUCLEOTIDE SEQUENCE</scope>
    <source>
        <strain evidence="5">CHK152-2994</strain>
    </source>
</reference>
<accession>A0A9D1FTX5</accession>
<dbReference type="InterPro" id="IPR050259">
    <property type="entry name" value="SDR"/>
</dbReference>
<dbReference type="Pfam" id="PF00106">
    <property type="entry name" value="adh_short"/>
    <property type="match status" value="1"/>
</dbReference>
<sequence>MTEKTVLITGSSRGIGKAAALYLADGGYDIVLHCSKNPERLCELEDEIRTKGRKCRTLAFDVKDRAQTSEILMKDIEENGIYYGIVLNAGIAKDAPFPAMEEEEWDSVLRTNLDGFYNVLKPLIMSLIQSRRGRIIAMTSISGLTGNRGQVNYSASKAGIIGAVKALSREVAKRKITVNCIAPGVIESDMTVNIPEDFIKEIPLKRMGTPKEVASLVNYLMSEDAGYITGQVISVNGGLYL</sequence>
<dbReference type="Proteomes" id="UP000824139">
    <property type="component" value="Unassembled WGS sequence"/>
</dbReference>
<dbReference type="PANTHER" id="PTHR42879">
    <property type="entry name" value="3-OXOACYL-(ACYL-CARRIER-PROTEIN) REDUCTASE"/>
    <property type="match status" value="1"/>
</dbReference>
<dbReference type="NCBIfam" id="NF009466">
    <property type="entry name" value="PRK12826.1-2"/>
    <property type="match status" value="1"/>
</dbReference>
<feature type="domain" description="Ketoreductase" evidence="4">
    <location>
        <begin position="4"/>
        <end position="189"/>
    </location>
</feature>
<dbReference type="EMBL" id="DVJO01000007">
    <property type="protein sequence ID" value="HIS82034.1"/>
    <property type="molecule type" value="Genomic_DNA"/>
</dbReference>
<dbReference type="NCBIfam" id="NF004200">
    <property type="entry name" value="PRK05653.1-5"/>
    <property type="match status" value="1"/>
</dbReference>